<dbReference type="InterPro" id="IPR046342">
    <property type="entry name" value="CBS_dom_sf"/>
</dbReference>
<organism evidence="2 3">
    <name type="scientific">Streptomyces gulbargensis</name>
    <dbReference type="NCBI Taxonomy" id="364901"/>
    <lineage>
        <taxon>Bacteria</taxon>
        <taxon>Bacillati</taxon>
        <taxon>Actinomycetota</taxon>
        <taxon>Actinomycetes</taxon>
        <taxon>Kitasatosporales</taxon>
        <taxon>Streptomycetaceae</taxon>
        <taxon>Streptomyces</taxon>
    </lineage>
</organism>
<keyword evidence="3" id="KW-1185">Reference proteome</keyword>
<dbReference type="SUPFAM" id="SSF54631">
    <property type="entry name" value="CBS-domain pair"/>
    <property type="match status" value="1"/>
</dbReference>
<evidence type="ECO:0000313" key="2">
    <source>
        <dbReference type="EMBL" id="GAA3907053.1"/>
    </source>
</evidence>
<dbReference type="RefSeq" id="WP_386333654.1">
    <property type="nucleotide sequence ID" value="NZ_BAABAJ010000004.1"/>
</dbReference>
<evidence type="ECO:0000256" key="1">
    <source>
        <dbReference type="SAM" id="MobiDB-lite"/>
    </source>
</evidence>
<protein>
    <submittedName>
        <fullName evidence="2">CBS domain-containing protein</fullName>
    </submittedName>
</protein>
<evidence type="ECO:0000313" key="3">
    <source>
        <dbReference type="Proteomes" id="UP001501000"/>
    </source>
</evidence>
<feature type="region of interest" description="Disordered" evidence="1">
    <location>
        <begin position="1"/>
        <end position="24"/>
    </location>
</feature>
<name>A0ABP7LR94_9ACTN</name>
<dbReference type="Proteomes" id="UP001501000">
    <property type="component" value="Unassembled WGS sequence"/>
</dbReference>
<sequence>MTSAGTQPRPPSSTPADGASAVRTVPEAEPQVWDDMTVEVALSVMASARAGHLVIRDGDGRRTGLVTRAQLAAFRATPAYTDRVRLRDLLGRRLRAAAVRTS</sequence>
<dbReference type="EMBL" id="BAABAJ010000004">
    <property type="protein sequence ID" value="GAA3907053.1"/>
    <property type="molecule type" value="Genomic_DNA"/>
</dbReference>
<accession>A0ABP7LR94</accession>
<proteinExistence type="predicted"/>
<gene>
    <name evidence="2" type="ORF">GCM10022244_16410</name>
</gene>
<comment type="caution">
    <text evidence="2">The sequence shown here is derived from an EMBL/GenBank/DDBJ whole genome shotgun (WGS) entry which is preliminary data.</text>
</comment>
<reference evidence="3" key="1">
    <citation type="journal article" date="2019" name="Int. J. Syst. Evol. Microbiol.">
        <title>The Global Catalogue of Microorganisms (GCM) 10K type strain sequencing project: providing services to taxonomists for standard genome sequencing and annotation.</title>
        <authorList>
            <consortium name="The Broad Institute Genomics Platform"/>
            <consortium name="The Broad Institute Genome Sequencing Center for Infectious Disease"/>
            <person name="Wu L."/>
            <person name="Ma J."/>
        </authorList>
    </citation>
    <scope>NUCLEOTIDE SEQUENCE [LARGE SCALE GENOMIC DNA]</scope>
    <source>
        <strain evidence="3">JCM 16956</strain>
    </source>
</reference>